<comment type="subcellular location">
    <subcellularLocation>
        <location evidence="1">Cell membrane</location>
        <topology evidence="1">Multi-pass membrane protein</topology>
    </subcellularLocation>
</comment>
<feature type="transmembrane region" description="Helical" evidence="6">
    <location>
        <begin position="230"/>
        <end position="256"/>
    </location>
</feature>
<evidence type="ECO:0000256" key="6">
    <source>
        <dbReference type="SAM" id="Phobius"/>
    </source>
</evidence>
<keyword evidence="8" id="KW-1185">Reference proteome</keyword>
<dbReference type="EMBL" id="JARSBO010000001">
    <property type="protein sequence ID" value="MDG4717836.1"/>
    <property type="molecule type" value="Genomic_DNA"/>
</dbReference>
<feature type="transmembrane region" description="Helical" evidence="6">
    <location>
        <begin position="262"/>
        <end position="280"/>
    </location>
</feature>
<accession>A0ABT6G713</accession>
<name>A0ABT6G713_9PROT</name>
<evidence type="ECO:0000313" key="7">
    <source>
        <dbReference type="EMBL" id="MDG4717836.1"/>
    </source>
</evidence>
<keyword evidence="2" id="KW-1003">Cell membrane</keyword>
<keyword evidence="5 6" id="KW-0472">Membrane</keyword>
<feature type="transmembrane region" description="Helical" evidence="6">
    <location>
        <begin position="178"/>
        <end position="199"/>
    </location>
</feature>
<evidence type="ECO:0000256" key="2">
    <source>
        <dbReference type="ARBA" id="ARBA00022475"/>
    </source>
</evidence>
<feature type="transmembrane region" description="Helical" evidence="6">
    <location>
        <begin position="141"/>
        <end position="158"/>
    </location>
</feature>
<reference evidence="7 8" key="1">
    <citation type="submission" date="2023-03" db="EMBL/GenBank/DDBJ databases">
        <title>Strain FZY0004 represents a novel species in the genus Thalassospira isolated from seawater.</title>
        <authorList>
            <person name="Fu Z.-Y."/>
        </authorList>
    </citation>
    <scope>NUCLEOTIDE SEQUENCE [LARGE SCALE GENOMIC DNA]</scope>
    <source>
        <strain evidence="7 8">FZY0004</strain>
    </source>
</reference>
<dbReference type="InterPro" id="IPR001851">
    <property type="entry name" value="ABC_transp_permease"/>
</dbReference>
<keyword evidence="3 6" id="KW-0812">Transmembrane</keyword>
<keyword evidence="4 6" id="KW-1133">Transmembrane helix</keyword>
<feature type="transmembrane region" description="Helical" evidence="6">
    <location>
        <begin position="310"/>
        <end position="327"/>
    </location>
</feature>
<comment type="caution">
    <text evidence="7">The sequence shown here is derived from an EMBL/GenBank/DDBJ whole genome shotgun (WGS) entry which is preliminary data.</text>
</comment>
<dbReference type="PANTHER" id="PTHR32196:SF63">
    <property type="entry name" value="INNER MEMBRANE ABC TRANSPORTER PERMEASE PROTEIN YJFF"/>
    <property type="match status" value="1"/>
</dbReference>
<evidence type="ECO:0000256" key="4">
    <source>
        <dbReference type="ARBA" id="ARBA00022989"/>
    </source>
</evidence>
<feature type="transmembrane region" description="Helical" evidence="6">
    <location>
        <begin position="29"/>
        <end position="49"/>
    </location>
</feature>
<proteinExistence type="predicted"/>
<sequence length="333" mass="34408">MKMIQNKIDAHATHSALVRGLVSFAKKQWIWAYFAAGATYFVTLLVVPTGGGAGALLYAALTFASFAVIVGVGQMFVVTLGPGNVDLSIPATMTLAGTLALKFMDTDSSLVVPGILIAIGVGLACGLFNFSLILVLRIPPIIATLSSSFLFQSLAIWSNRGLRIKPPEVLANFSTGGFGGVPNVAIIAVLVSIVGWFVLERAIAGRWISAVGQNQRAARLAGVPVNAVRLGVYTGCAVLAGLTGFILACFSGGANLNMGTEYMLMSIAVVVIGGSSIAGGNSNVPGIWGAALFMFLIVSMLNSYGLGAGVRLMLTGLIIVSVVALASRTGRRP</sequence>
<feature type="transmembrane region" description="Helical" evidence="6">
    <location>
        <begin position="55"/>
        <end position="80"/>
    </location>
</feature>
<evidence type="ECO:0000256" key="5">
    <source>
        <dbReference type="ARBA" id="ARBA00023136"/>
    </source>
</evidence>
<gene>
    <name evidence="7" type="ORF">P7680_02445</name>
</gene>
<dbReference type="CDD" id="cd06579">
    <property type="entry name" value="TM_PBP1_transp_AraH_like"/>
    <property type="match status" value="1"/>
</dbReference>
<evidence type="ECO:0000256" key="1">
    <source>
        <dbReference type="ARBA" id="ARBA00004651"/>
    </source>
</evidence>
<protein>
    <submittedName>
        <fullName evidence="7">ABC transporter permease</fullName>
    </submittedName>
</protein>
<dbReference type="Pfam" id="PF02653">
    <property type="entry name" value="BPD_transp_2"/>
    <property type="match status" value="1"/>
</dbReference>
<evidence type="ECO:0000256" key="3">
    <source>
        <dbReference type="ARBA" id="ARBA00022692"/>
    </source>
</evidence>
<feature type="transmembrane region" description="Helical" evidence="6">
    <location>
        <begin position="287"/>
        <end position="304"/>
    </location>
</feature>
<evidence type="ECO:0000313" key="8">
    <source>
        <dbReference type="Proteomes" id="UP001529180"/>
    </source>
</evidence>
<dbReference type="Proteomes" id="UP001529180">
    <property type="component" value="Unassembled WGS sequence"/>
</dbReference>
<organism evidence="7 8">
    <name type="scientific">Thalassospira aquimaris</name>
    <dbReference type="NCBI Taxonomy" id="3037796"/>
    <lineage>
        <taxon>Bacteria</taxon>
        <taxon>Pseudomonadati</taxon>
        <taxon>Pseudomonadota</taxon>
        <taxon>Alphaproteobacteria</taxon>
        <taxon>Rhodospirillales</taxon>
        <taxon>Thalassospiraceae</taxon>
        <taxon>Thalassospira</taxon>
    </lineage>
</organism>
<feature type="transmembrane region" description="Helical" evidence="6">
    <location>
        <begin position="110"/>
        <end position="134"/>
    </location>
</feature>
<dbReference type="RefSeq" id="WP_278006781.1">
    <property type="nucleotide sequence ID" value="NZ_JARSBO010000001.1"/>
</dbReference>
<dbReference type="PANTHER" id="PTHR32196">
    <property type="entry name" value="ABC TRANSPORTER PERMEASE PROTEIN YPHD-RELATED-RELATED"/>
    <property type="match status" value="1"/>
</dbReference>